<evidence type="ECO:0000256" key="2">
    <source>
        <dbReference type="ARBA" id="ARBA00022692"/>
    </source>
</evidence>
<evidence type="ECO:0000313" key="8">
    <source>
        <dbReference type="Proteomes" id="UP001189429"/>
    </source>
</evidence>
<evidence type="ECO:0000256" key="3">
    <source>
        <dbReference type="ARBA" id="ARBA00022989"/>
    </source>
</evidence>
<keyword evidence="8" id="KW-1185">Reference proteome</keyword>
<gene>
    <name evidence="7" type="ORF">PCOR1329_LOCUS72070</name>
</gene>
<evidence type="ECO:0000256" key="4">
    <source>
        <dbReference type="ARBA" id="ARBA00023136"/>
    </source>
</evidence>
<keyword evidence="2 6" id="KW-0812">Transmembrane</keyword>
<feature type="region of interest" description="Disordered" evidence="5">
    <location>
        <begin position="100"/>
        <end position="169"/>
    </location>
</feature>
<feature type="transmembrane region" description="Helical" evidence="6">
    <location>
        <begin position="223"/>
        <end position="243"/>
    </location>
</feature>
<feature type="compositionally biased region" description="Basic and acidic residues" evidence="5">
    <location>
        <begin position="151"/>
        <end position="169"/>
    </location>
</feature>
<keyword evidence="3 6" id="KW-1133">Transmembrane helix</keyword>
<dbReference type="Proteomes" id="UP001189429">
    <property type="component" value="Unassembled WGS sequence"/>
</dbReference>
<feature type="non-terminal residue" evidence="7">
    <location>
        <position position="278"/>
    </location>
</feature>
<proteinExistence type="predicted"/>
<dbReference type="InterPro" id="IPR027359">
    <property type="entry name" value="Volt_channel_dom_sf"/>
</dbReference>
<evidence type="ECO:0000313" key="7">
    <source>
        <dbReference type="EMBL" id="CAK0892403.1"/>
    </source>
</evidence>
<dbReference type="Gene3D" id="1.20.120.350">
    <property type="entry name" value="Voltage-gated potassium channels. Chain C"/>
    <property type="match status" value="1"/>
</dbReference>
<dbReference type="EMBL" id="CAUYUJ010019611">
    <property type="protein sequence ID" value="CAK0892403.1"/>
    <property type="molecule type" value="Genomic_DNA"/>
</dbReference>
<feature type="transmembrane region" description="Helical" evidence="6">
    <location>
        <begin position="255"/>
        <end position="273"/>
    </location>
</feature>
<sequence>MQSVGHAQGVDASSGAVGPCGASRRSGFHREMAPEAGDATRCLTVVPLDGLRQLLQELMRDQTASIIREIRVDMEMQEAPRDLSRHSGQDCQQRVERGFAEDGSAQRVHHNAASRTHDAAAAGPARDGGGEPGRRRNSITPPEVFRSAMPQDKHAHTTPEVFEPGRRSWRSKVDSTLESHRMDNTSATLARAESCFEQWQNMEEVERRRTVDLIVRSRMFQSVVLGVIMLNMLFLAAAVNYEIASGRDLTADNQLAFVVKYLFMVFYFVEMILRMTSE</sequence>
<accession>A0ABN9WZL4</accession>
<evidence type="ECO:0000256" key="6">
    <source>
        <dbReference type="SAM" id="Phobius"/>
    </source>
</evidence>
<evidence type="ECO:0000256" key="5">
    <source>
        <dbReference type="SAM" id="MobiDB-lite"/>
    </source>
</evidence>
<protein>
    <submittedName>
        <fullName evidence="7">Uncharacterized protein</fullName>
    </submittedName>
</protein>
<keyword evidence="4 6" id="KW-0472">Membrane</keyword>
<organism evidence="7 8">
    <name type="scientific">Prorocentrum cordatum</name>
    <dbReference type="NCBI Taxonomy" id="2364126"/>
    <lineage>
        <taxon>Eukaryota</taxon>
        <taxon>Sar</taxon>
        <taxon>Alveolata</taxon>
        <taxon>Dinophyceae</taxon>
        <taxon>Prorocentrales</taxon>
        <taxon>Prorocentraceae</taxon>
        <taxon>Prorocentrum</taxon>
    </lineage>
</organism>
<comment type="subcellular location">
    <subcellularLocation>
        <location evidence="1">Membrane</location>
        <topology evidence="1">Multi-pass membrane protein</topology>
    </subcellularLocation>
</comment>
<evidence type="ECO:0000256" key="1">
    <source>
        <dbReference type="ARBA" id="ARBA00004141"/>
    </source>
</evidence>
<feature type="region of interest" description="Disordered" evidence="5">
    <location>
        <begin position="1"/>
        <end position="23"/>
    </location>
</feature>
<reference evidence="7" key="1">
    <citation type="submission" date="2023-10" db="EMBL/GenBank/DDBJ databases">
        <authorList>
            <person name="Chen Y."/>
            <person name="Shah S."/>
            <person name="Dougan E. K."/>
            <person name="Thang M."/>
            <person name="Chan C."/>
        </authorList>
    </citation>
    <scope>NUCLEOTIDE SEQUENCE [LARGE SCALE GENOMIC DNA]</scope>
</reference>
<comment type="caution">
    <text evidence="7">The sequence shown here is derived from an EMBL/GenBank/DDBJ whole genome shotgun (WGS) entry which is preliminary data.</text>
</comment>
<name>A0ABN9WZL4_9DINO</name>